<comment type="subcellular location">
    <subcellularLocation>
        <location evidence="1">Cytoplasmic vesicle</location>
        <location evidence="1">Autophagosome</location>
    </subcellularLocation>
    <subcellularLocation>
        <location evidence="8">Endomembrane system</location>
        <topology evidence="8">Lipid-anchor</topology>
    </subcellularLocation>
</comment>
<evidence type="ECO:0000313" key="12">
    <source>
        <dbReference type="EMBL" id="KAJ8954210.1"/>
    </source>
</evidence>
<organism evidence="12 13">
    <name type="scientific">Aromia moschata</name>
    <dbReference type="NCBI Taxonomy" id="1265417"/>
    <lineage>
        <taxon>Eukaryota</taxon>
        <taxon>Metazoa</taxon>
        <taxon>Ecdysozoa</taxon>
        <taxon>Arthropoda</taxon>
        <taxon>Hexapoda</taxon>
        <taxon>Insecta</taxon>
        <taxon>Pterygota</taxon>
        <taxon>Neoptera</taxon>
        <taxon>Endopterygota</taxon>
        <taxon>Coleoptera</taxon>
        <taxon>Polyphaga</taxon>
        <taxon>Cucujiformia</taxon>
        <taxon>Chrysomeloidea</taxon>
        <taxon>Cerambycidae</taxon>
        <taxon>Cerambycinae</taxon>
        <taxon>Callichromatini</taxon>
        <taxon>Aromia</taxon>
    </lineage>
</organism>
<comment type="caution">
    <text evidence="12">The sequence shown here is derived from an EMBL/GenBank/DDBJ whole genome shotgun (WGS) entry which is preliminary data.</text>
</comment>
<evidence type="ECO:0000256" key="10">
    <source>
        <dbReference type="RuleBase" id="RU004384"/>
    </source>
</evidence>
<evidence type="ECO:0000256" key="6">
    <source>
        <dbReference type="ARBA" id="ARBA00023288"/>
    </source>
</evidence>
<dbReference type="Proteomes" id="UP001162162">
    <property type="component" value="Unassembled WGS sequence"/>
</dbReference>
<keyword evidence="6 9" id="KW-0449">Lipoprotein</keyword>
<sequence length="162" mass="18537">MNKEGDGAAKKTKKDANGTRNGQDRRTVKMIEVRKEEILAIRSRFPSKIPIMVQRYHRESHLPQLDKSRYLVPQDLAMSQFLSVIRNRINLNPNQALYLLVNNRSMMSLSLTLGQVYAEHANTEDGYLYITYASQETFGGAPQGFKDVKYRKSSIVSNQVEL</sequence>
<dbReference type="GO" id="GO:0005776">
    <property type="term" value="C:autophagosome"/>
    <property type="evidence" value="ECO:0007669"/>
    <property type="project" value="UniProtKB-SubCell"/>
</dbReference>
<evidence type="ECO:0000256" key="4">
    <source>
        <dbReference type="ARBA" id="ARBA00023006"/>
    </source>
</evidence>
<feature type="region of interest" description="Disordered" evidence="11">
    <location>
        <begin position="1"/>
        <end position="27"/>
    </location>
</feature>
<evidence type="ECO:0000256" key="2">
    <source>
        <dbReference type="ARBA" id="ARBA00007293"/>
    </source>
</evidence>
<feature type="lipid moiety-binding region" description="Phosphatidylserine amidated glycine; alternate" evidence="9">
    <location>
        <position position="139"/>
    </location>
</feature>
<reference evidence="12" key="1">
    <citation type="journal article" date="2023" name="Insect Mol. Biol.">
        <title>Genome sequencing provides insights into the evolution of gene families encoding plant cell wall-degrading enzymes in longhorned beetles.</title>
        <authorList>
            <person name="Shin N.R."/>
            <person name="Okamura Y."/>
            <person name="Kirsch R."/>
            <person name="Pauchet Y."/>
        </authorList>
    </citation>
    <scope>NUCLEOTIDE SEQUENCE</scope>
    <source>
        <strain evidence="12">AMC_N1</strain>
    </source>
</reference>
<accession>A0AAV8YRM2</accession>
<evidence type="ECO:0000256" key="8">
    <source>
        <dbReference type="ARBA" id="ARBA00037868"/>
    </source>
</evidence>
<dbReference type="InterPro" id="IPR004241">
    <property type="entry name" value="Atg8-like"/>
</dbReference>
<evidence type="ECO:0000313" key="13">
    <source>
        <dbReference type="Proteomes" id="UP001162162"/>
    </source>
</evidence>
<keyword evidence="3" id="KW-0963">Cytoplasm</keyword>
<dbReference type="PANTHER" id="PTHR10969">
    <property type="entry name" value="MICROTUBULE-ASSOCIATED PROTEINS 1A/1B LIGHT CHAIN 3-RELATED"/>
    <property type="match status" value="1"/>
</dbReference>
<dbReference type="EMBL" id="JAPWTK010000050">
    <property type="protein sequence ID" value="KAJ8954210.1"/>
    <property type="molecule type" value="Genomic_DNA"/>
</dbReference>
<comment type="similarity">
    <text evidence="2 10">Belongs to the ATG8 family.</text>
</comment>
<dbReference type="GO" id="GO:0006950">
    <property type="term" value="P:response to stress"/>
    <property type="evidence" value="ECO:0007669"/>
    <property type="project" value="UniProtKB-ARBA"/>
</dbReference>
<evidence type="ECO:0000256" key="3">
    <source>
        <dbReference type="ARBA" id="ARBA00022490"/>
    </source>
</evidence>
<protein>
    <submittedName>
        <fullName evidence="12">Uncharacterized protein</fullName>
    </submittedName>
</protein>
<dbReference type="GO" id="GO:0012505">
    <property type="term" value="C:endomembrane system"/>
    <property type="evidence" value="ECO:0007669"/>
    <property type="project" value="UniProtKB-SubCell"/>
</dbReference>
<dbReference type="GO" id="GO:0031410">
    <property type="term" value="C:cytoplasmic vesicle"/>
    <property type="evidence" value="ECO:0007669"/>
    <property type="project" value="UniProtKB-KW"/>
</dbReference>
<gene>
    <name evidence="12" type="ORF">NQ318_005805</name>
</gene>
<dbReference type="GO" id="GO:0016236">
    <property type="term" value="P:macroautophagy"/>
    <property type="evidence" value="ECO:0007669"/>
    <property type="project" value="UniProtKB-ARBA"/>
</dbReference>
<name>A0AAV8YRM2_9CUCU</name>
<evidence type="ECO:0000256" key="1">
    <source>
        <dbReference type="ARBA" id="ARBA00004419"/>
    </source>
</evidence>
<evidence type="ECO:0000256" key="7">
    <source>
        <dbReference type="ARBA" id="ARBA00023329"/>
    </source>
</evidence>
<proteinExistence type="inferred from homology"/>
<evidence type="ECO:0000256" key="9">
    <source>
        <dbReference type="PIRSR" id="PIRSR604241-50"/>
    </source>
</evidence>
<evidence type="ECO:0000256" key="5">
    <source>
        <dbReference type="ARBA" id="ARBA00023136"/>
    </source>
</evidence>
<evidence type="ECO:0000256" key="11">
    <source>
        <dbReference type="SAM" id="MobiDB-lite"/>
    </source>
</evidence>
<keyword evidence="5" id="KW-0472">Membrane</keyword>
<dbReference type="SUPFAM" id="SSF54236">
    <property type="entry name" value="Ubiquitin-like"/>
    <property type="match status" value="1"/>
</dbReference>
<keyword evidence="4 10" id="KW-0072">Autophagy</keyword>
<keyword evidence="13" id="KW-1185">Reference proteome</keyword>
<dbReference type="AlphaFoldDB" id="A0AAV8YRM2"/>
<dbReference type="InterPro" id="IPR029071">
    <property type="entry name" value="Ubiquitin-like_domsf"/>
</dbReference>
<dbReference type="Gene3D" id="3.10.20.90">
    <property type="entry name" value="Phosphatidylinositol 3-kinase Catalytic Subunit, Chain A, domain 1"/>
    <property type="match status" value="1"/>
</dbReference>
<keyword evidence="7" id="KW-0968">Cytoplasmic vesicle</keyword>
<dbReference type="FunFam" id="3.10.20.90:FF:000149">
    <property type="entry name" value="microtubule-associated proteins 1A/1B light chain 3C"/>
    <property type="match status" value="1"/>
</dbReference>
<dbReference type="Pfam" id="PF02991">
    <property type="entry name" value="ATG8"/>
    <property type="match status" value="1"/>
</dbReference>